<dbReference type="Proteomes" id="UP000095597">
    <property type="component" value="Unassembled WGS sequence"/>
</dbReference>
<dbReference type="AlphaFoldDB" id="A0A173V5D3"/>
<dbReference type="OrthoDB" id="9815193at2"/>
<proteinExistence type="predicted"/>
<organism evidence="1 2">
    <name type="scientific">Dorea longicatena</name>
    <dbReference type="NCBI Taxonomy" id="88431"/>
    <lineage>
        <taxon>Bacteria</taxon>
        <taxon>Bacillati</taxon>
        <taxon>Bacillota</taxon>
        <taxon>Clostridia</taxon>
        <taxon>Lachnospirales</taxon>
        <taxon>Lachnospiraceae</taxon>
        <taxon>Dorea</taxon>
    </lineage>
</organism>
<protein>
    <recommendedName>
        <fullName evidence="3">DUF4071 domain-containing protein</fullName>
    </recommendedName>
</protein>
<dbReference type="GeneID" id="93137192"/>
<dbReference type="Pfam" id="PF20308">
    <property type="entry name" value="TPR-S"/>
    <property type="match status" value="1"/>
</dbReference>
<dbReference type="Gene3D" id="1.25.40.10">
    <property type="entry name" value="Tetratricopeptide repeat domain"/>
    <property type="match status" value="1"/>
</dbReference>
<dbReference type="EMBL" id="CYXO01000019">
    <property type="protein sequence ID" value="CUN21940.1"/>
    <property type="molecule type" value="Genomic_DNA"/>
</dbReference>
<name>A0A173V5D3_9FIRM</name>
<dbReference type="RefSeq" id="WP_155116006.1">
    <property type="nucleotide sequence ID" value="NZ_CAXSPU010000002.1"/>
</dbReference>
<evidence type="ECO:0000313" key="1">
    <source>
        <dbReference type="EMBL" id="CUN21940.1"/>
    </source>
</evidence>
<evidence type="ECO:0008006" key="3">
    <source>
        <dbReference type="Google" id="ProtNLM"/>
    </source>
</evidence>
<accession>A0A173V5D3</accession>
<sequence length="406" mass="47189">MSRKICFVAMGFGKKMDYRNSKEVDLDIIYKKVIKNLFDSLTEYELIRADEISGSEIIDVSMYSLLLKADLVIADITTMNENAIYELGIRHASKPFSTIIMMQESEKIPFDLNHCRILTYKDFGEVLDDEEAEKIKTNLHSFIKASEEQNIDSPLYTYLPNIVPPNISDRELDELLDTAKTKEETISNLVGKAEALKNESKFKESISEWKKLRDILPNNDYVVQQLALVQYKSKYPNATLALGEALNTIQSLNPKKSLDLETIGITGAIYKNLFKLNKNYDYLDEAINYYKKGFIIKNDYYNGENYSNCLLLKTQKPDLEVDEIEYLKFESKKVCREIISLLEENIRDNEINYWMYATLATCYLCLKDEKNYQKYEAEFLANTTIEWEIETYKNTIADTKKILMIE</sequence>
<reference evidence="1 2" key="1">
    <citation type="submission" date="2015-09" db="EMBL/GenBank/DDBJ databases">
        <authorList>
            <consortium name="Pathogen Informatics"/>
        </authorList>
    </citation>
    <scope>NUCLEOTIDE SEQUENCE [LARGE SCALE GENOMIC DNA]</scope>
    <source>
        <strain evidence="1 2">2789STDY5834961</strain>
    </source>
</reference>
<dbReference type="InterPro" id="IPR011990">
    <property type="entry name" value="TPR-like_helical_dom_sf"/>
</dbReference>
<evidence type="ECO:0000313" key="2">
    <source>
        <dbReference type="Proteomes" id="UP000095597"/>
    </source>
</evidence>
<gene>
    <name evidence="1" type="ORF">ERS852573_02572</name>
</gene>
<dbReference type="InterPro" id="IPR046880">
    <property type="entry name" value="TPR-S"/>
</dbReference>